<evidence type="ECO:0000256" key="6">
    <source>
        <dbReference type="SAM" id="Phobius"/>
    </source>
</evidence>
<organism evidence="8 9">
    <name type="scientific">Salinisphaera aquimarina</name>
    <dbReference type="NCBI Taxonomy" id="2094031"/>
    <lineage>
        <taxon>Bacteria</taxon>
        <taxon>Pseudomonadati</taxon>
        <taxon>Pseudomonadota</taxon>
        <taxon>Gammaproteobacteria</taxon>
        <taxon>Salinisphaerales</taxon>
        <taxon>Salinisphaeraceae</taxon>
        <taxon>Salinisphaera</taxon>
    </lineage>
</organism>
<dbReference type="InterPro" id="IPR036909">
    <property type="entry name" value="Cyt_c-like_dom_sf"/>
</dbReference>
<keyword evidence="9" id="KW-1185">Reference proteome</keyword>
<dbReference type="InterPro" id="IPR009056">
    <property type="entry name" value="Cyt_c-like_dom"/>
</dbReference>
<feature type="compositionally biased region" description="Low complexity" evidence="5">
    <location>
        <begin position="31"/>
        <end position="46"/>
    </location>
</feature>
<evidence type="ECO:0000259" key="7">
    <source>
        <dbReference type="PROSITE" id="PS51007"/>
    </source>
</evidence>
<reference evidence="9" key="1">
    <citation type="journal article" date="2019" name="Int. J. Syst. Evol. Microbiol.">
        <title>The Global Catalogue of Microorganisms (GCM) 10K type strain sequencing project: providing services to taxonomists for standard genome sequencing and annotation.</title>
        <authorList>
            <consortium name="The Broad Institute Genomics Platform"/>
            <consortium name="The Broad Institute Genome Sequencing Center for Infectious Disease"/>
            <person name="Wu L."/>
            <person name="Ma J."/>
        </authorList>
    </citation>
    <scope>NUCLEOTIDE SEQUENCE [LARGE SCALE GENOMIC DNA]</scope>
    <source>
        <strain evidence="9">KCTC 52640</strain>
    </source>
</reference>
<proteinExistence type="predicted"/>
<feature type="domain" description="Cytochrome c" evidence="7">
    <location>
        <begin position="225"/>
        <end position="310"/>
    </location>
</feature>
<keyword evidence="3 4" id="KW-0408">Iron</keyword>
<evidence type="ECO:0000313" key="8">
    <source>
        <dbReference type="EMBL" id="MFC3102891.1"/>
    </source>
</evidence>
<evidence type="ECO:0000256" key="5">
    <source>
        <dbReference type="SAM" id="MobiDB-lite"/>
    </source>
</evidence>
<keyword evidence="6" id="KW-0812">Transmembrane</keyword>
<feature type="region of interest" description="Disordered" evidence="5">
    <location>
        <begin position="30"/>
        <end position="100"/>
    </location>
</feature>
<dbReference type="InterPro" id="IPR051459">
    <property type="entry name" value="Cytochrome_c-type_DH"/>
</dbReference>
<evidence type="ECO:0000256" key="2">
    <source>
        <dbReference type="ARBA" id="ARBA00022723"/>
    </source>
</evidence>
<keyword evidence="6" id="KW-0472">Membrane</keyword>
<protein>
    <submittedName>
        <fullName evidence="8">C-type cytochrome</fullName>
    </submittedName>
</protein>
<feature type="transmembrane region" description="Helical" evidence="6">
    <location>
        <begin position="7"/>
        <end position="25"/>
    </location>
</feature>
<evidence type="ECO:0000256" key="4">
    <source>
        <dbReference type="PROSITE-ProRule" id="PRU00433"/>
    </source>
</evidence>
<comment type="caution">
    <text evidence="8">The sequence shown here is derived from an EMBL/GenBank/DDBJ whole genome shotgun (WGS) entry which is preliminary data.</text>
</comment>
<keyword evidence="6" id="KW-1133">Transmembrane helix</keyword>
<dbReference type="Proteomes" id="UP001595462">
    <property type="component" value="Unassembled WGS sequence"/>
</dbReference>
<keyword evidence="1 4" id="KW-0349">Heme</keyword>
<keyword evidence="2 4" id="KW-0479">Metal-binding</keyword>
<evidence type="ECO:0000256" key="3">
    <source>
        <dbReference type="ARBA" id="ARBA00023004"/>
    </source>
</evidence>
<feature type="compositionally biased region" description="Low complexity" evidence="5">
    <location>
        <begin position="73"/>
        <end position="93"/>
    </location>
</feature>
<dbReference type="Pfam" id="PF00034">
    <property type="entry name" value="Cytochrom_C"/>
    <property type="match status" value="1"/>
</dbReference>
<dbReference type="EMBL" id="JBHRSS010000001">
    <property type="protein sequence ID" value="MFC3102891.1"/>
    <property type="molecule type" value="Genomic_DNA"/>
</dbReference>
<dbReference type="Gene3D" id="1.10.760.10">
    <property type="entry name" value="Cytochrome c-like domain"/>
    <property type="match status" value="2"/>
</dbReference>
<dbReference type="SUPFAM" id="SSF46626">
    <property type="entry name" value="Cytochrome c"/>
    <property type="match status" value="2"/>
</dbReference>
<dbReference type="PROSITE" id="PS51007">
    <property type="entry name" value="CYTC"/>
    <property type="match status" value="1"/>
</dbReference>
<dbReference type="PANTHER" id="PTHR35008:SF9">
    <property type="entry name" value="CYTOCHROME C DOMAIN-CONTAINING PROTEIN"/>
    <property type="match status" value="1"/>
</dbReference>
<evidence type="ECO:0000256" key="1">
    <source>
        <dbReference type="ARBA" id="ARBA00022617"/>
    </source>
</evidence>
<gene>
    <name evidence="8" type="ORF">ACFOSU_03195</name>
</gene>
<sequence length="360" mass="38385">MSNRIPLLTVAVSFAMLAAVIFWVGTRDQSAPTPAQAKTANAAPAARGDTTESATKSEDVAVSGNAASERSEPLPGAAQPGAASAADDFAPPARSEIPDDEFGAMVRKGRDIFTDTQQHADQFVGNDLQCANCHLDEGRRPDSAPLWAAWAMYPAYRGKNKHVNDFAERIQGCFRYSMNGTPPPRGDEVLVALESYAYWLASGAPVAKNLPGRGYPELEAPEQPPSFTRGKQVFADHCALCHGSDGQGQRAADGSLAFPPLWGPRSYNWGAGMHRVNTAAGFIKANMPLGAATLSDQQAWDVARFIDSQERPQDPRFTGSVSETAEQYHGEHSMYGQTVNGVVLGQNAPPSGTAAKVNQP</sequence>
<evidence type="ECO:0000313" key="9">
    <source>
        <dbReference type="Proteomes" id="UP001595462"/>
    </source>
</evidence>
<name>A0ABV7ELU8_9GAMM</name>
<dbReference type="PANTHER" id="PTHR35008">
    <property type="entry name" value="BLL4482 PROTEIN-RELATED"/>
    <property type="match status" value="1"/>
</dbReference>
<dbReference type="RefSeq" id="WP_380686356.1">
    <property type="nucleotide sequence ID" value="NZ_JBHRSS010000001.1"/>
</dbReference>
<accession>A0ABV7ELU8</accession>